<organism evidence="2 3">
    <name type="scientific">Natronosalvus hydrolyticus</name>
    <dbReference type="NCBI Taxonomy" id="2979988"/>
    <lineage>
        <taxon>Archaea</taxon>
        <taxon>Methanobacteriati</taxon>
        <taxon>Methanobacteriota</taxon>
        <taxon>Stenosarchaea group</taxon>
        <taxon>Halobacteria</taxon>
        <taxon>Halobacteriales</taxon>
        <taxon>Natrialbaceae</taxon>
        <taxon>Natronosalvus</taxon>
    </lineage>
</organism>
<evidence type="ECO:0000313" key="3">
    <source>
        <dbReference type="Proteomes" id="UP001321047"/>
    </source>
</evidence>
<evidence type="ECO:0000256" key="1">
    <source>
        <dbReference type="SAM" id="Phobius"/>
    </source>
</evidence>
<keyword evidence="1" id="KW-0812">Transmembrane</keyword>
<dbReference type="EMBL" id="JAOPJZ010000002">
    <property type="protein sequence ID" value="MCU4751148.1"/>
    <property type="molecule type" value="Genomic_DNA"/>
</dbReference>
<evidence type="ECO:0000313" key="2">
    <source>
        <dbReference type="EMBL" id="MCU4751148.1"/>
    </source>
</evidence>
<accession>A0AAP2Z6N9</accession>
<feature type="transmembrane region" description="Helical" evidence="1">
    <location>
        <begin position="62"/>
        <end position="80"/>
    </location>
</feature>
<dbReference type="AlphaFoldDB" id="A0AAP2Z6N9"/>
<keyword evidence="3" id="KW-1185">Reference proteome</keyword>
<feature type="transmembrane region" description="Helical" evidence="1">
    <location>
        <begin position="117"/>
        <end position="150"/>
    </location>
</feature>
<comment type="caution">
    <text evidence="2">The sequence shown here is derived from an EMBL/GenBank/DDBJ whole genome shotgun (WGS) entry which is preliminary data.</text>
</comment>
<name>A0AAP2Z6N9_9EURY</name>
<keyword evidence="1" id="KW-0472">Membrane</keyword>
<gene>
    <name evidence="2" type="ORF">OB919_03990</name>
</gene>
<dbReference type="RefSeq" id="WP_342806628.1">
    <property type="nucleotide sequence ID" value="NZ_JAOPJZ010000002.1"/>
</dbReference>
<protein>
    <submittedName>
        <fullName evidence="2">Uncharacterized protein</fullName>
    </submittedName>
</protein>
<sequence length="177" mass="19134">MERPLGAAPFVTQSTREHVLTIVGSVLVCWLAYFGAVALVYDSLSVLALEAAIEPQRVGTTAAGIAVWGYFAIAFVRGYGGPVLNAIPYPLAILTLAPFPARWLLFGPDVSGLISRFVGWFVIEPMITVAHGALPGLGLFVLILTVWASVIGEDAREAWERTHLSPEFYDEFVDVDA</sequence>
<reference evidence="2 3" key="1">
    <citation type="submission" date="2022-09" db="EMBL/GenBank/DDBJ databases">
        <title>Enrichment on poylsaccharides allowed isolation of novel metabolic and taxonomic groups of Haloarchaea.</title>
        <authorList>
            <person name="Sorokin D.Y."/>
            <person name="Elcheninov A.G."/>
            <person name="Khizhniak T.V."/>
            <person name="Kolganova T.V."/>
            <person name="Kublanov I.V."/>
        </authorList>
    </citation>
    <scope>NUCLEOTIDE SEQUENCE [LARGE SCALE GENOMIC DNA]</scope>
    <source>
        <strain evidence="2 3">AArc-curdl1</strain>
    </source>
</reference>
<dbReference type="Proteomes" id="UP001321047">
    <property type="component" value="Unassembled WGS sequence"/>
</dbReference>
<feature type="transmembrane region" description="Helical" evidence="1">
    <location>
        <begin position="20"/>
        <end position="41"/>
    </location>
</feature>
<feature type="transmembrane region" description="Helical" evidence="1">
    <location>
        <begin position="86"/>
        <end position="105"/>
    </location>
</feature>
<proteinExistence type="predicted"/>
<keyword evidence="1" id="KW-1133">Transmembrane helix</keyword>